<dbReference type="AlphaFoldDB" id="A0A380QCP8"/>
<evidence type="ECO:0000313" key="1">
    <source>
        <dbReference type="EMBL" id="SUP85424.1"/>
    </source>
</evidence>
<reference evidence="1 2" key="1">
    <citation type="submission" date="2018-06" db="EMBL/GenBank/DDBJ databases">
        <authorList>
            <consortium name="Pathogen Informatics"/>
            <person name="Doyle S."/>
        </authorList>
    </citation>
    <scope>NUCLEOTIDE SEQUENCE [LARGE SCALE GENOMIC DNA]</scope>
    <source>
        <strain evidence="1 2">NCTC8580</strain>
    </source>
</reference>
<dbReference type="Proteomes" id="UP000255087">
    <property type="component" value="Unassembled WGS sequence"/>
</dbReference>
<dbReference type="RefSeq" id="WP_106441966.1">
    <property type="nucleotide sequence ID" value="NZ_NCLF01000159.1"/>
</dbReference>
<proteinExistence type="predicted"/>
<organism evidence="1 2">
    <name type="scientific">Yersinia pseudotuberculosis</name>
    <dbReference type="NCBI Taxonomy" id="633"/>
    <lineage>
        <taxon>Bacteria</taxon>
        <taxon>Pseudomonadati</taxon>
        <taxon>Pseudomonadota</taxon>
        <taxon>Gammaproteobacteria</taxon>
        <taxon>Enterobacterales</taxon>
        <taxon>Yersiniaceae</taxon>
        <taxon>Yersinia</taxon>
    </lineage>
</organism>
<accession>A0A380QCP8</accession>
<gene>
    <name evidence="1" type="ORF">NCTC8580_03654</name>
</gene>
<name>A0A380QCP8_YERPU</name>
<protein>
    <submittedName>
        <fullName evidence="1">Uncharacterized protein</fullName>
    </submittedName>
</protein>
<dbReference type="EMBL" id="UHJC01000001">
    <property type="protein sequence ID" value="SUP85424.1"/>
    <property type="molecule type" value="Genomic_DNA"/>
</dbReference>
<sequence length="93" mass="9738">MIYKVDSINRTVYAGEGKGLTAVISTPVLGSRRDEPQTMRFINGAGYISGAGYINSNATDDINENGTDNAVVGRASCTGANGDNYVCADPCLK</sequence>
<evidence type="ECO:0000313" key="2">
    <source>
        <dbReference type="Proteomes" id="UP000255087"/>
    </source>
</evidence>